<dbReference type="EMBL" id="QEFC01001440">
    <property type="protein sequence ID" value="KAE9458020.1"/>
    <property type="molecule type" value="Genomic_DNA"/>
</dbReference>
<reference evidence="3 4" key="1">
    <citation type="journal article" date="2019" name="Genome Biol. Evol.">
        <title>The Rhododendron genome and chromosomal organization provide insight into shared whole-genome duplications across the heath family (Ericaceae).</title>
        <authorList>
            <person name="Soza V.L."/>
            <person name="Lindsley D."/>
            <person name="Waalkes A."/>
            <person name="Ramage E."/>
            <person name="Patwardhan R.P."/>
            <person name="Burton J.N."/>
            <person name="Adey A."/>
            <person name="Kumar A."/>
            <person name="Qiu R."/>
            <person name="Shendure J."/>
            <person name="Hall B."/>
        </authorList>
    </citation>
    <scope>NUCLEOTIDE SEQUENCE [LARGE SCALE GENOMIC DNA]</scope>
    <source>
        <strain evidence="3">RSF 1966-606</strain>
    </source>
</reference>
<dbReference type="PANTHER" id="PTHR47384:SF2">
    <property type="entry name" value="E3 UBIQUITIN-PROTEIN LIGASE CCNB1IP1 HOMOLOG"/>
    <property type="match status" value="1"/>
</dbReference>
<keyword evidence="4" id="KW-1185">Reference proteome</keyword>
<feature type="region of interest" description="Disordered" evidence="2">
    <location>
        <begin position="263"/>
        <end position="323"/>
    </location>
</feature>
<dbReference type="AlphaFoldDB" id="A0A6A4LI33"/>
<proteinExistence type="predicted"/>
<dbReference type="InterPro" id="IPR055328">
    <property type="entry name" value="HEI10-like"/>
</dbReference>
<protein>
    <recommendedName>
        <fullName evidence="5">RING-type domain-containing protein</fullName>
    </recommendedName>
</protein>
<dbReference type="Proteomes" id="UP000428333">
    <property type="component" value="Linkage Group LG06"/>
</dbReference>
<dbReference type="GO" id="GO:0051026">
    <property type="term" value="P:chiasma assembly"/>
    <property type="evidence" value="ECO:0007669"/>
    <property type="project" value="TreeGrafter"/>
</dbReference>
<evidence type="ECO:0000256" key="1">
    <source>
        <dbReference type="SAM" id="Coils"/>
    </source>
</evidence>
<accession>A0A6A4LI33</accession>
<feature type="coiled-coil region" evidence="1">
    <location>
        <begin position="163"/>
        <end position="225"/>
    </location>
</feature>
<feature type="non-terminal residue" evidence="3">
    <location>
        <position position="1"/>
    </location>
</feature>
<evidence type="ECO:0000313" key="3">
    <source>
        <dbReference type="EMBL" id="KAE9458020.1"/>
    </source>
</evidence>
<evidence type="ECO:0000256" key="2">
    <source>
        <dbReference type="SAM" id="MobiDB-lite"/>
    </source>
</evidence>
<evidence type="ECO:0000313" key="4">
    <source>
        <dbReference type="Proteomes" id="UP000428333"/>
    </source>
</evidence>
<gene>
    <name evidence="3" type="ORF">C3L33_10081</name>
</gene>
<organism evidence="3 4">
    <name type="scientific">Rhododendron williamsianum</name>
    <dbReference type="NCBI Taxonomy" id="262921"/>
    <lineage>
        <taxon>Eukaryota</taxon>
        <taxon>Viridiplantae</taxon>
        <taxon>Streptophyta</taxon>
        <taxon>Embryophyta</taxon>
        <taxon>Tracheophyta</taxon>
        <taxon>Spermatophyta</taxon>
        <taxon>Magnoliopsida</taxon>
        <taxon>eudicotyledons</taxon>
        <taxon>Gunneridae</taxon>
        <taxon>Pentapetalae</taxon>
        <taxon>asterids</taxon>
        <taxon>Ericales</taxon>
        <taxon>Ericaceae</taxon>
        <taxon>Ericoideae</taxon>
        <taxon>Rhodoreae</taxon>
        <taxon>Rhododendron</taxon>
    </lineage>
</organism>
<name>A0A6A4LI33_9ERIC</name>
<sequence>LASKACRKGWKLRQWETLGFIFLAEMRCNACWRELEGRAISTTCGHILCIFRHTAVLTFCISLMVLIGTEDASKILSNDAACPICDQVLSKSLMKPVDINPNDEWINMAMVGMSPQILMKSAYRSVTFYIGQKELEMQLKMNKIVAQCRQKCETMQEKFTEKMEQVHTAYQKMAKRCQMLEQEVESLSKDKQELQEKFSEKSRQKRKLDEMYDQLRSEYESMKRSAIQPANNFYSRAEPDLFSNPPNMMDNRDPIRKDWSVFTPETPGPREDIWPQARQNSSNSGPFDISGCSPAKQSAVPLDADNRRPAAGRPVFGSGASNPSMTLRNLILSPIKRPQLSRNRPQMFTL</sequence>
<dbReference type="OrthoDB" id="441210at2759"/>
<keyword evidence="1" id="KW-0175">Coiled coil</keyword>
<evidence type="ECO:0008006" key="5">
    <source>
        <dbReference type="Google" id="ProtNLM"/>
    </source>
</evidence>
<comment type="caution">
    <text evidence="3">The sequence shown here is derived from an EMBL/GenBank/DDBJ whole genome shotgun (WGS) entry which is preliminary data.</text>
</comment>
<dbReference type="PANTHER" id="PTHR47384">
    <property type="entry name" value="E3 UBIQUITIN-PROTEIN LIGASE CCNB1IP1 HOMOLOG"/>
    <property type="match status" value="1"/>
</dbReference>